<dbReference type="AlphaFoldDB" id="A0AAW0U2T6"/>
<name>A0AAW0U2T6_SCYPA</name>
<protein>
    <recommendedName>
        <fullName evidence="3 9">Carbonic anhydrase</fullName>
        <ecNumber evidence="3 9">4.2.1.1</ecNumber>
    </recommendedName>
</protein>
<evidence type="ECO:0000313" key="13">
    <source>
        <dbReference type="Proteomes" id="UP001487740"/>
    </source>
</evidence>
<feature type="compositionally biased region" description="Low complexity" evidence="10">
    <location>
        <begin position="715"/>
        <end position="725"/>
    </location>
</feature>
<dbReference type="PROSITE" id="PS00162">
    <property type="entry name" value="ALPHA_CA_1"/>
    <property type="match status" value="2"/>
</dbReference>
<dbReference type="GO" id="GO:0004089">
    <property type="term" value="F:carbonate dehydratase activity"/>
    <property type="evidence" value="ECO:0007669"/>
    <property type="project" value="UniProtKB-UniRule"/>
</dbReference>
<comment type="catalytic activity">
    <reaction evidence="8 9">
        <text>hydrogencarbonate + H(+) = CO2 + H2O</text>
        <dbReference type="Rhea" id="RHEA:10748"/>
        <dbReference type="ChEBI" id="CHEBI:15377"/>
        <dbReference type="ChEBI" id="CHEBI:15378"/>
        <dbReference type="ChEBI" id="CHEBI:16526"/>
        <dbReference type="ChEBI" id="CHEBI:17544"/>
        <dbReference type="EC" id="4.2.1.1"/>
    </reaction>
</comment>
<dbReference type="Proteomes" id="UP001487740">
    <property type="component" value="Unassembled WGS sequence"/>
</dbReference>
<dbReference type="EMBL" id="JARAKH010000019">
    <property type="protein sequence ID" value="KAK8394066.1"/>
    <property type="molecule type" value="Genomic_DNA"/>
</dbReference>
<dbReference type="Gene3D" id="3.10.200.10">
    <property type="entry name" value="Alpha carbonic anhydrase"/>
    <property type="match status" value="3"/>
</dbReference>
<evidence type="ECO:0000313" key="12">
    <source>
        <dbReference type="EMBL" id="KAK8394066.1"/>
    </source>
</evidence>
<feature type="domain" description="Alpha-carbonic anhydrase" evidence="11">
    <location>
        <begin position="193"/>
        <end position="449"/>
    </location>
</feature>
<dbReference type="SUPFAM" id="SSF51069">
    <property type="entry name" value="Carbonic anhydrase"/>
    <property type="match status" value="3"/>
</dbReference>
<reference evidence="12 13" key="1">
    <citation type="submission" date="2023-03" db="EMBL/GenBank/DDBJ databases">
        <title>High-quality genome of Scylla paramamosain provides insights in environmental adaptation.</title>
        <authorList>
            <person name="Zhang L."/>
        </authorList>
    </citation>
    <scope>NUCLEOTIDE SEQUENCE [LARGE SCALE GENOMIC DNA]</scope>
    <source>
        <strain evidence="12">LZ_2023a</strain>
        <tissue evidence="12">Muscle</tissue>
    </source>
</reference>
<keyword evidence="6" id="KW-0325">Glycoprotein</keyword>
<dbReference type="GO" id="GO:0005886">
    <property type="term" value="C:plasma membrane"/>
    <property type="evidence" value="ECO:0007669"/>
    <property type="project" value="TreeGrafter"/>
</dbReference>
<comment type="caution">
    <text evidence="12">The sequence shown here is derived from an EMBL/GenBank/DDBJ whole genome shotgun (WGS) entry which is preliminary data.</text>
</comment>
<evidence type="ECO:0000259" key="11">
    <source>
        <dbReference type="PROSITE" id="PS51144"/>
    </source>
</evidence>
<dbReference type="InterPro" id="IPR023561">
    <property type="entry name" value="Carbonic_anhydrase_a-class"/>
</dbReference>
<dbReference type="SMART" id="SM01057">
    <property type="entry name" value="Carb_anhydrase"/>
    <property type="match status" value="3"/>
</dbReference>
<keyword evidence="4 9" id="KW-0479">Metal-binding</keyword>
<organism evidence="12 13">
    <name type="scientific">Scylla paramamosain</name>
    <name type="common">Mud crab</name>
    <dbReference type="NCBI Taxonomy" id="85552"/>
    <lineage>
        <taxon>Eukaryota</taxon>
        <taxon>Metazoa</taxon>
        <taxon>Ecdysozoa</taxon>
        <taxon>Arthropoda</taxon>
        <taxon>Crustacea</taxon>
        <taxon>Multicrustacea</taxon>
        <taxon>Malacostraca</taxon>
        <taxon>Eumalacostraca</taxon>
        <taxon>Eucarida</taxon>
        <taxon>Decapoda</taxon>
        <taxon>Pleocyemata</taxon>
        <taxon>Brachyura</taxon>
        <taxon>Eubrachyura</taxon>
        <taxon>Portunoidea</taxon>
        <taxon>Portunidae</taxon>
        <taxon>Portuninae</taxon>
        <taxon>Scylla</taxon>
    </lineage>
</organism>
<gene>
    <name evidence="12" type="ORF">O3P69_006338</name>
</gene>
<keyword evidence="13" id="KW-1185">Reference proteome</keyword>
<evidence type="ECO:0000256" key="1">
    <source>
        <dbReference type="ARBA" id="ARBA00002904"/>
    </source>
</evidence>
<evidence type="ECO:0000256" key="10">
    <source>
        <dbReference type="SAM" id="MobiDB-lite"/>
    </source>
</evidence>
<dbReference type="InterPro" id="IPR036398">
    <property type="entry name" value="CA_dom_sf"/>
</dbReference>
<dbReference type="GO" id="GO:0008270">
    <property type="term" value="F:zinc ion binding"/>
    <property type="evidence" value="ECO:0007669"/>
    <property type="project" value="UniProtKB-UniRule"/>
</dbReference>
<accession>A0AAW0U2T6</accession>
<feature type="domain" description="Alpha-carbonic anhydrase" evidence="11">
    <location>
        <begin position="1"/>
        <end position="190"/>
    </location>
</feature>
<dbReference type="EC" id="4.2.1.1" evidence="3 9"/>
<dbReference type="PANTHER" id="PTHR18952:SF265">
    <property type="entry name" value="CARBONIC ANHYDRASE"/>
    <property type="match status" value="1"/>
</dbReference>
<dbReference type="FunFam" id="3.10.200.10:FF:000003">
    <property type="entry name" value="Carbonic anhydrase 12"/>
    <property type="match status" value="1"/>
</dbReference>
<feature type="region of interest" description="Disordered" evidence="10">
    <location>
        <begin position="698"/>
        <end position="725"/>
    </location>
</feature>
<dbReference type="Pfam" id="PF00194">
    <property type="entry name" value="Carb_anhydrase"/>
    <property type="match status" value="3"/>
</dbReference>
<keyword evidence="5 9" id="KW-0862">Zinc</keyword>
<evidence type="ECO:0000256" key="2">
    <source>
        <dbReference type="ARBA" id="ARBA00010718"/>
    </source>
</evidence>
<dbReference type="InterPro" id="IPR018338">
    <property type="entry name" value="Carbonic_anhydrase_a-class_CS"/>
</dbReference>
<dbReference type="InterPro" id="IPR001148">
    <property type="entry name" value="CA_dom"/>
</dbReference>
<proteinExistence type="inferred from homology"/>
<evidence type="ECO:0000256" key="6">
    <source>
        <dbReference type="ARBA" id="ARBA00023180"/>
    </source>
</evidence>
<evidence type="ECO:0000256" key="4">
    <source>
        <dbReference type="ARBA" id="ARBA00022723"/>
    </source>
</evidence>
<evidence type="ECO:0000256" key="9">
    <source>
        <dbReference type="RuleBase" id="RU367011"/>
    </source>
</evidence>
<sequence>MVMVEQEKPPVLRGGDLEGPYNFLQYHFHWGKDSSEGSEHTIDGRVFPAELHLVHYKASYGSVTEAVNHEDGIAVLGIMLELTNQDNPFLNPIFDNLEKIVKADTEVHISPFALDRLLPKNVHDFFRYEGSLTTPTCNEIVIWTVFKDTIKISHKQLAKFRILMDEEGNRLIENFRPVQPLNGREVYMGRLTPYWSYVPPFDPPNWPKSFPICGSDVRQSPVALVAADAVGEFPRLTLGFKNYGVPPASMILFNNGHTAQANPIFAPGKEATIQGGDLDGKYQILQFHFHWGATDALGSEHTIEGKRFPLEIHIVHWKTSYGSVTEALNFGDGIAVLGIMAEVTKEDNPKLQPIIEALAKIHEPDEETELHSFVFSSLLPKDTDNFFRYEGSLTTPTCNEIVIWTVFRNSIPYIFQTEFRKLRDDGGMILQNNFRQPLPLNGREVFIASRTTHWSYIGDTAPKHWPVIFPQCGGKKQSPVALVTNTAVTVAMKPFVLTNYDKAPAKMTALNNGHTAQFMVESDHLPAVNGGGLDGGYTFLQFHFHWGANDTLGFEHTIDDKRFPAELHVVHFKTIYGSVSEAVNFEDGITVLGAMLEVSDTDNPKLQPTIDALSKIREAETEVEITPFALGNILPSNLKDFFRYNGSLTTPTCNEIVIWTVFKQPIPISRKQLAEFRKLEDDSGLPLVDNFRPLQNLNGRKLGRDGKESLPPPVAALASPRPCTT</sequence>
<evidence type="ECO:0000256" key="5">
    <source>
        <dbReference type="ARBA" id="ARBA00022833"/>
    </source>
</evidence>
<dbReference type="PROSITE" id="PS51144">
    <property type="entry name" value="ALPHA_CA_2"/>
    <property type="match status" value="3"/>
</dbReference>
<dbReference type="CDD" id="cd00326">
    <property type="entry name" value="alpha_CA"/>
    <property type="match status" value="3"/>
</dbReference>
<keyword evidence="7 9" id="KW-0456">Lyase</keyword>
<evidence type="ECO:0000256" key="7">
    <source>
        <dbReference type="ARBA" id="ARBA00023239"/>
    </source>
</evidence>
<comment type="similarity">
    <text evidence="2 9">Belongs to the alpha-carbonic anhydrase family.</text>
</comment>
<evidence type="ECO:0000256" key="8">
    <source>
        <dbReference type="ARBA" id="ARBA00048348"/>
    </source>
</evidence>
<dbReference type="PANTHER" id="PTHR18952">
    <property type="entry name" value="CARBONIC ANHYDRASE"/>
    <property type="match status" value="1"/>
</dbReference>
<feature type="domain" description="Alpha-carbonic anhydrase" evidence="11">
    <location>
        <begin position="452"/>
        <end position="706"/>
    </location>
</feature>
<evidence type="ECO:0000256" key="3">
    <source>
        <dbReference type="ARBA" id="ARBA00012925"/>
    </source>
</evidence>
<comment type="function">
    <text evidence="1 9">Reversible hydration of carbon dioxide.</text>
</comment>
<comment type="cofactor">
    <cofactor evidence="9">
        <name>Zn(2+)</name>
        <dbReference type="ChEBI" id="CHEBI:29105"/>
    </cofactor>
</comment>